<dbReference type="EMBL" id="JANCLU010000015">
    <property type="protein sequence ID" value="MCP8939918.1"/>
    <property type="molecule type" value="Genomic_DNA"/>
</dbReference>
<name>A0ABT1LI58_9HYPH</name>
<gene>
    <name evidence="2" type="ORF">NK718_15435</name>
</gene>
<feature type="domain" description="Restriction endonuclease type II EcoRII N-terminal" evidence="1">
    <location>
        <begin position="8"/>
        <end position="87"/>
    </location>
</feature>
<dbReference type="InterPro" id="IPR015300">
    <property type="entry name" value="DNA-bd_pseudobarrel_sf"/>
</dbReference>
<organism evidence="2 3">
    <name type="scientific">Alsobacter ponti</name>
    <dbReference type="NCBI Taxonomy" id="2962936"/>
    <lineage>
        <taxon>Bacteria</taxon>
        <taxon>Pseudomonadati</taxon>
        <taxon>Pseudomonadota</taxon>
        <taxon>Alphaproteobacteria</taxon>
        <taxon>Hyphomicrobiales</taxon>
        <taxon>Alsobacteraceae</taxon>
        <taxon>Alsobacter</taxon>
    </lineage>
</organism>
<evidence type="ECO:0000259" key="1">
    <source>
        <dbReference type="Pfam" id="PF09217"/>
    </source>
</evidence>
<evidence type="ECO:0000313" key="3">
    <source>
        <dbReference type="Proteomes" id="UP001205890"/>
    </source>
</evidence>
<accession>A0ABT1LI58</accession>
<reference evidence="2 3" key="1">
    <citation type="submission" date="2022-07" db="EMBL/GenBank/DDBJ databases">
        <authorList>
            <person name="Li W.-J."/>
            <person name="Deng Q.-Q."/>
        </authorList>
    </citation>
    <scope>NUCLEOTIDE SEQUENCE [LARGE SCALE GENOMIC DNA]</scope>
    <source>
        <strain evidence="2 3">SYSU M60028</strain>
    </source>
</reference>
<dbReference type="Gene3D" id="2.40.330.10">
    <property type="entry name" value="DNA-binding pseudobarrel domain"/>
    <property type="match status" value="1"/>
</dbReference>
<evidence type="ECO:0000313" key="2">
    <source>
        <dbReference type="EMBL" id="MCP8939918.1"/>
    </source>
</evidence>
<dbReference type="Pfam" id="PF09217">
    <property type="entry name" value="EcoRII-N"/>
    <property type="match status" value="1"/>
</dbReference>
<dbReference type="SUPFAM" id="SSF101936">
    <property type="entry name" value="DNA-binding pseudobarrel domain"/>
    <property type="match status" value="1"/>
</dbReference>
<dbReference type="InterPro" id="IPR023372">
    <property type="entry name" value="Rest_endonuc_II_EcoRII_N"/>
</dbReference>
<dbReference type="RefSeq" id="WP_254744048.1">
    <property type="nucleotide sequence ID" value="NZ_JANCLU010000015.1"/>
</dbReference>
<protein>
    <recommendedName>
        <fullName evidence="1">Restriction endonuclease type II EcoRII N-terminal domain-containing protein</fullName>
    </recommendedName>
</protein>
<proteinExistence type="predicted"/>
<dbReference type="Proteomes" id="UP001205890">
    <property type="component" value="Unassembled WGS sequence"/>
</dbReference>
<sequence length="149" mass="16699">MGESLAISKTLSANDAGDTGAHQAGILVPKEEKILSFFPHLAADRRNPRAHLLFRDESGAEWEFAFIYYNNRLFGGTRNEYRLTRMTRYIREQALVPGDEVLLSRDGHGSYSITARRLKKSTARRDAEGRVVLQLGGGWRIIELHGGGK</sequence>
<keyword evidence="3" id="KW-1185">Reference proteome</keyword>
<comment type="caution">
    <text evidence="2">The sequence shown here is derived from an EMBL/GenBank/DDBJ whole genome shotgun (WGS) entry which is preliminary data.</text>
</comment>